<reference evidence="1 2" key="1">
    <citation type="submission" date="2024-05" db="EMBL/GenBank/DDBJ databases">
        <title>Haplotype-resolved chromosome-level genome assembly of Huyou (Citrus changshanensis).</title>
        <authorList>
            <person name="Miao C."/>
            <person name="Chen W."/>
            <person name="Wu Y."/>
            <person name="Wang L."/>
            <person name="Zhao S."/>
            <person name="Grierson D."/>
            <person name="Xu C."/>
            <person name="Chen K."/>
        </authorList>
    </citation>
    <scope>NUCLEOTIDE SEQUENCE [LARGE SCALE GENOMIC DNA]</scope>
    <source>
        <strain evidence="1">01-14</strain>
        <tissue evidence="1">Leaf</tissue>
    </source>
</reference>
<keyword evidence="2" id="KW-1185">Reference proteome</keyword>
<dbReference type="EMBL" id="JBCGBO010000007">
    <property type="protein sequence ID" value="KAK9188285.1"/>
    <property type="molecule type" value="Genomic_DNA"/>
</dbReference>
<proteinExistence type="predicted"/>
<dbReference type="Proteomes" id="UP001428341">
    <property type="component" value="Unassembled WGS sequence"/>
</dbReference>
<dbReference type="AlphaFoldDB" id="A0AAP0QFD3"/>
<evidence type="ECO:0000313" key="2">
    <source>
        <dbReference type="Proteomes" id="UP001428341"/>
    </source>
</evidence>
<comment type="caution">
    <text evidence="1">The sequence shown here is derived from an EMBL/GenBank/DDBJ whole genome shotgun (WGS) entry which is preliminary data.</text>
</comment>
<organism evidence="1 2">
    <name type="scientific">Citrus x changshan-huyou</name>
    <dbReference type="NCBI Taxonomy" id="2935761"/>
    <lineage>
        <taxon>Eukaryota</taxon>
        <taxon>Viridiplantae</taxon>
        <taxon>Streptophyta</taxon>
        <taxon>Embryophyta</taxon>
        <taxon>Tracheophyta</taxon>
        <taxon>Spermatophyta</taxon>
        <taxon>Magnoliopsida</taxon>
        <taxon>eudicotyledons</taxon>
        <taxon>Gunneridae</taxon>
        <taxon>Pentapetalae</taxon>
        <taxon>rosids</taxon>
        <taxon>malvids</taxon>
        <taxon>Sapindales</taxon>
        <taxon>Rutaceae</taxon>
        <taxon>Aurantioideae</taxon>
        <taxon>Citrus</taxon>
    </lineage>
</organism>
<evidence type="ECO:0000313" key="1">
    <source>
        <dbReference type="EMBL" id="KAK9188285.1"/>
    </source>
</evidence>
<accession>A0AAP0QFD3</accession>
<gene>
    <name evidence="1" type="ORF">WN944_019686</name>
</gene>
<sequence>MSSMMMVAAQAVVQEMPESFKNKIEEMGDSNIVQARHSEIIDAIDSPEEDEICLDRSQLMENMWRMTRASCTYNLIETWRKGVVGDAENALRDGTTLQ</sequence>
<protein>
    <submittedName>
        <fullName evidence="1">Uncharacterized protein</fullName>
    </submittedName>
</protein>
<name>A0AAP0QFD3_9ROSI</name>